<evidence type="ECO:0000256" key="4">
    <source>
        <dbReference type="ARBA" id="ARBA00022692"/>
    </source>
</evidence>
<feature type="domain" description="Cation efflux protein cytoplasmic" evidence="11">
    <location>
        <begin position="256"/>
        <end position="335"/>
    </location>
</feature>
<feature type="transmembrane region" description="Helical" evidence="9">
    <location>
        <begin position="162"/>
        <end position="183"/>
    </location>
</feature>
<keyword evidence="6" id="KW-0406">Ion transport</keyword>
<dbReference type="InterPro" id="IPR058533">
    <property type="entry name" value="Cation_efflux_TM"/>
</dbReference>
<dbReference type="InterPro" id="IPR036837">
    <property type="entry name" value="Cation_efflux_CTD_sf"/>
</dbReference>
<dbReference type="InterPro" id="IPR027469">
    <property type="entry name" value="Cation_efflux_TMD_sf"/>
</dbReference>
<comment type="caution">
    <text evidence="12">The sequence shown here is derived from an EMBL/GenBank/DDBJ whole genome shotgun (WGS) entry which is preliminary data.</text>
</comment>
<evidence type="ECO:0000256" key="3">
    <source>
        <dbReference type="ARBA" id="ARBA00022448"/>
    </source>
</evidence>
<feature type="transmembrane region" description="Helical" evidence="9">
    <location>
        <begin position="195"/>
        <end position="220"/>
    </location>
</feature>
<keyword evidence="5 9" id="KW-1133">Transmembrane helix</keyword>
<evidence type="ECO:0000256" key="9">
    <source>
        <dbReference type="SAM" id="Phobius"/>
    </source>
</evidence>
<dbReference type="Pfam" id="PF16916">
    <property type="entry name" value="ZT_dimer"/>
    <property type="match status" value="1"/>
</dbReference>
<dbReference type="Gene3D" id="3.30.70.1350">
    <property type="entry name" value="Cation efflux protein, cytoplasmic domain"/>
    <property type="match status" value="1"/>
</dbReference>
<keyword evidence="13" id="KW-1185">Reference proteome</keyword>
<reference evidence="13" key="1">
    <citation type="journal article" date="2019" name="Int. J. Syst. Evol. Microbiol.">
        <title>The Global Catalogue of Microorganisms (GCM) 10K type strain sequencing project: providing services to taxonomists for standard genome sequencing and annotation.</title>
        <authorList>
            <consortium name="The Broad Institute Genomics Platform"/>
            <consortium name="The Broad Institute Genome Sequencing Center for Infectious Disease"/>
            <person name="Wu L."/>
            <person name="Ma J."/>
        </authorList>
    </citation>
    <scope>NUCLEOTIDE SEQUENCE [LARGE SCALE GENOMIC DNA]</scope>
    <source>
        <strain evidence="13">JCM 30742</strain>
    </source>
</reference>
<name>A0ABP7BTP9_9MICC</name>
<dbReference type="EMBL" id="BAABEO010000006">
    <property type="protein sequence ID" value="GAA3668409.1"/>
    <property type="molecule type" value="Genomic_DNA"/>
</dbReference>
<dbReference type="NCBIfam" id="TIGR01297">
    <property type="entry name" value="CDF"/>
    <property type="match status" value="1"/>
</dbReference>
<feature type="transmembrane region" description="Helical" evidence="9">
    <location>
        <begin position="226"/>
        <end position="244"/>
    </location>
</feature>
<comment type="similarity">
    <text evidence="2">Belongs to the cation diffusion facilitator (CDF) transporter (TC 2.A.4) family. SLC30A subfamily.</text>
</comment>
<protein>
    <submittedName>
        <fullName evidence="12">Cation diffusion facilitator family transporter</fullName>
    </submittedName>
</protein>
<evidence type="ECO:0000313" key="12">
    <source>
        <dbReference type="EMBL" id="GAA3668409.1"/>
    </source>
</evidence>
<evidence type="ECO:0000256" key="6">
    <source>
        <dbReference type="ARBA" id="ARBA00023065"/>
    </source>
</evidence>
<dbReference type="InterPro" id="IPR027470">
    <property type="entry name" value="Cation_efflux_CTD"/>
</dbReference>
<feature type="domain" description="Cation efflux protein transmembrane" evidence="10">
    <location>
        <begin position="61"/>
        <end position="252"/>
    </location>
</feature>
<dbReference type="Pfam" id="PF01545">
    <property type="entry name" value="Cation_efflux"/>
    <property type="match status" value="1"/>
</dbReference>
<feature type="compositionally biased region" description="Basic and acidic residues" evidence="8">
    <location>
        <begin position="1"/>
        <end position="43"/>
    </location>
</feature>
<keyword evidence="7 9" id="KW-0472">Membrane</keyword>
<keyword evidence="3" id="KW-0813">Transport</keyword>
<accession>A0ABP7BTP9</accession>
<dbReference type="InterPro" id="IPR050681">
    <property type="entry name" value="CDF/SLC30A"/>
</dbReference>
<dbReference type="SUPFAM" id="SSF160240">
    <property type="entry name" value="Cation efflux protein cytoplasmic domain-like"/>
    <property type="match status" value="1"/>
</dbReference>
<evidence type="ECO:0000256" key="8">
    <source>
        <dbReference type="SAM" id="MobiDB-lite"/>
    </source>
</evidence>
<evidence type="ECO:0000256" key="7">
    <source>
        <dbReference type="ARBA" id="ARBA00023136"/>
    </source>
</evidence>
<dbReference type="Gene3D" id="1.20.1510.10">
    <property type="entry name" value="Cation efflux protein transmembrane domain"/>
    <property type="match status" value="1"/>
</dbReference>
<evidence type="ECO:0000259" key="11">
    <source>
        <dbReference type="Pfam" id="PF16916"/>
    </source>
</evidence>
<evidence type="ECO:0000256" key="5">
    <source>
        <dbReference type="ARBA" id="ARBA00022989"/>
    </source>
</evidence>
<feature type="region of interest" description="Disordered" evidence="8">
    <location>
        <begin position="1"/>
        <end position="53"/>
    </location>
</feature>
<evidence type="ECO:0000259" key="10">
    <source>
        <dbReference type="Pfam" id="PF01545"/>
    </source>
</evidence>
<comment type="subcellular location">
    <subcellularLocation>
        <location evidence="1">Membrane</location>
        <topology evidence="1">Multi-pass membrane protein</topology>
    </subcellularLocation>
</comment>
<feature type="transmembrane region" description="Helical" evidence="9">
    <location>
        <begin position="128"/>
        <end position="150"/>
    </location>
</feature>
<gene>
    <name evidence="12" type="ORF">GCM10023081_03660</name>
</gene>
<feature type="transmembrane region" description="Helical" evidence="9">
    <location>
        <begin position="94"/>
        <end position="116"/>
    </location>
</feature>
<dbReference type="PANTHER" id="PTHR11562:SF17">
    <property type="entry name" value="RE54080P-RELATED"/>
    <property type="match status" value="1"/>
</dbReference>
<dbReference type="SUPFAM" id="SSF161111">
    <property type="entry name" value="Cation efflux protein transmembrane domain-like"/>
    <property type="match status" value="1"/>
</dbReference>
<proteinExistence type="inferred from homology"/>
<evidence type="ECO:0000256" key="1">
    <source>
        <dbReference type="ARBA" id="ARBA00004141"/>
    </source>
</evidence>
<sequence>MGLMRDRHAAGHADDAHGQHHDDGRHGHAPGREPAHGAHDSHGHSHGLTGGTATGRHRRKLMIVVAITLVGVLVQLVGAWVSGSLSLLADAGHMLSDAAGVSIALFAAWAAARPATIRRTYGWQRAEVLAALANAVVLATIAVVILIEAIPRVGRAHEIDTPAMLVAAALGGAANLACLLVLHGGHKESLNVRGAYLEVLGDLLGSVAVLVAGAVILFTGYTAADAIASIVIALLILPRAWSLLREVVDVLLEAVPRGVDLHDLRRHLLSVEGVRGVHDLHAWTITSGVPVCSAHVVVDPEFLTPDGAHHVLDRLQDCLGEHFATEHCTFQLEPEGHLGHEPASHD</sequence>
<dbReference type="InterPro" id="IPR002524">
    <property type="entry name" value="Cation_efflux"/>
</dbReference>
<evidence type="ECO:0000256" key="2">
    <source>
        <dbReference type="ARBA" id="ARBA00008873"/>
    </source>
</evidence>
<organism evidence="12 13">
    <name type="scientific">Arthrobacter ginkgonis</name>
    <dbReference type="NCBI Taxonomy" id="1630594"/>
    <lineage>
        <taxon>Bacteria</taxon>
        <taxon>Bacillati</taxon>
        <taxon>Actinomycetota</taxon>
        <taxon>Actinomycetes</taxon>
        <taxon>Micrococcales</taxon>
        <taxon>Micrococcaceae</taxon>
        <taxon>Arthrobacter</taxon>
    </lineage>
</organism>
<dbReference type="PANTHER" id="PTHR11562">
    <property type="entry name" value="CATION EFFLUX PROTEIN/ ZINC TRANSPORTER"/>
    <property type="match status" value="1"/>
</dbReference>
<keyword evidence="4 9" id="KW-0812">Transmembrane</keyword>
<evidence type="ECO:0000313" key="13">
    <source>
        <dbReference type="Proteomes" id="UP001500752"/>
    </source>
</evidence>
<dbReference type="Proteomes" id="UP001500752">
    <property type="component" value="Unassembled WGS sequence"/>
</dbReference>
<feature type="transmembrane region" description="Helical" evidence="9">
    <location>
        <begin position="61"/>
        <end position="82"/>
    </location>
</feature>